<dbReference type="InParanoid" id="J0CXF8"/>
<reference evidence="2" key="1">
    <citation type="journal article" date="2012" name="Science">
        <title>The Paleozoic origin of enzymatic lignin decomposition reconstructed from 31 fungal genomes.</title>
        <authorList>
            <person name="Floudas D."/>
            <person name="Binder M."/>
            <person name="Riley R."/>
            <person name="Barry K."/>
            <person name="Blanchette R.A."/>
            <person name="Henrissat B."/>
            <person name="Martinez A.T."/>
            <person name="Otillar R."/>
            <person name="Spatafora J.W."/>
            <person name="Yadav J.S."/>
            <person name="Aerts A."/>
            <person name="Benoit I."/>
            <person name="Boyd A."/>
            <person name="Carlson A."/>
            <person name="Copeland A."/>
            <person name="Coutinho P.M."/>
            <person name="de Vries R.P."/>
            <person name="Ferreira P."/>
            <person name="Findley K."/>
            <person name="Foster B."/>
            <person name="Gaskell J."/>
            <person name="Glotzer D."/>
            <person name="Gorecki P."/>
            <person name="Heitman J."/>
            <person name="Hesse C."/>
            <person name="Hori C."/>
            <person name="Igarashi K."/>
            <person name="Jurgens J.A."/>
            <person name="Kallen N."/>
            <person name="Kersten P."/>
            <person name="Kohler A."/>
            <person name="Kuees U."/>
            <person name="Kumar T.K.A."/>
            <person name="Kuo A."/>
            <person name="LaButti K."/>
            <person name="Larrondo L.F."/>
            <person name="Lindquist E."/>
            <person name="Ling A."/>
            <person name="Lombard V."/>
            <person name="Lucas S."/>
            <person name="Lundell T."/>
            <person name="Martin R."/>
            <person name="McLaughlin D.J."/>
            <person name="Morgenstern I."/>
            <person name="Morin E."/>
            <person name="Murat C."/>
            <person name="Nagy L.G."/>
            <person name="Nolan M."/>
            <person name="Ohm R.A."/>
            <person name="Patyshakuliyeva A."/>
            <person name="Rokas A."/>
            <person name="Ruiz-Duenas F.J."/>
            <person name="Sabat G."/>
            <person name="Salamov A."/>
            <person name="Samejima M."/>
            <person name="Schmutz J."/>
            <person name="Slot J.C."/>
            <person name="St John F."/>
            <person name="Stenlid J."/>
            <person name="Sun H."/>
            <person name="Sun S."/>
            <person name="Syed K."/>
            <person name="Tsang A."/>
            <person name="Wiebenga A."/>
            <person name="Young D."/>
            <person name="Pisabarro A."/>
            <person name="Eastwood D.C."/>
            <person name="Martin F."/>
            <person name="Cullen D."/>
            <person name="Grigoriev I.V."/>
            <person name="Hibbett D.S."/>
        </authorList>
    </citation>
    <scope>NUCLEOTIDE SEQUENCE [LARGE SCALE GENOMIC DNA]</scope>
    <source>
        <strain evidence="2">TFB10046</strain>
    </source>
</reference>
<accession>J0CXF8</accession>
<organism evidence="1 2">
    <name type="scientific">Auricularia subglabra (strain TFB-10046 / SS5)</name>
    <name type="common">White-rot fungus</name>
    <name type="synonym">Auricularia delicata (strain TFB10046)</name>
    <dbReference type="NCBI Taxonomy" id="717982"/>
    <lineage>
        <taxon>Eukaryota</taxon>
        <taxon>Fungi</taxon>
        <taxon>Dikarya</taxon>
        <taxon>Basidiomycota</taxon>
        <taxon>Agaricomycotina</taxon>
        <taxon>Agaricomycetes</taxon>
        <taxon>Auriculariales</taxon>
        <taxon>Auriculariaceae</taxon>
        <taxon>Auricularia</taxon>
    </lineage>
</organism>
<evidence type="ECO:0000313" key="2">
    <source>
        <dbReference type="Proteomes" id="UP000006514"/>
    </source>
</evidence>
<protein>
    <submittedName>
        <fullName evidence="1">Uncharacterized protein</fullName>
    </submittedName>
</protein>
<dbReference type="KEGG" id="adl:AURDEDRAFT_175525"/>
<dbReference type="EMBL" id="JH687891">
    <property type="protein sequence ID" value="EJD35432.1"/>
    <property type="molecule type" value="Genomic_DNA"/>
</dbReference>
<evidence type="ECO:0000313" key="1">
    <source>
        <dbReference type="EMBL" id="EJD35432.1"/>
    </source>
</evidence>
<proteinExistence type="predicted"/>
<keyword evidence="2" id="KW-1185">Reference proteome</keyword>
<dbReference type="Proteomes" id="UP000006514">
    <property type="component" value="Unassembled WGS sequence"/>
</dbReference>
<dbReference type="AlphaFoldDB" id="J0CXF8"/>
<sequence>MATTTARGNWIPWTESLRHRAPSHLAPSFKVPRAADVLESGFEFYNPRRLVALATTLDGLSIAPTAAQAGWGCLWVAHATFDLPRVVHPASIDQVGCLLLPAASVSHTTRRIFLAAQRVWMVSRVGLLMTSEIRLAGTSTRIRVKPTQSQALSEPPCTDAGDACRTRCYSSNPRRWFDPQRCVAAQRSAARQAGILVALPVQWRLARSPSFEAGHTRRRVPKLR</sequence>
<gene>
    <name evidence="1" type="ORF">AURDEDRAFT_175525</name>
</gene>
<name>J0CXF8_AURST</name>